<feature type="signal peptide" evidence="2">
    <location>
        <begin position="1"/>
        <end position="24"/>
    </location>
</feature>
<name>A0A9X6RKG1_HYPEX</name>
<feature type="chain" id="PRO_5040902725" evidence="2">
    <location>
        <begin position="25"/>
        <end position="81"/>
    </location>
</feature>
<evidence type="ECO:0000256" key="1">
    <source>
        <dbReference type="SAM" id="MobiDB-lite"/>
    </source>
</evidence>
<keyword evidence="2" id="KW-0732">Signal</keyword>
<reference evidence="4" key="1">
    <citation type="submission" date="2017-01" db="EMBL/GenBank/DDBJ databases">
        <title>Comparative genomics of anhydrobiosis in the tardigrade Hypsibius dujardini.</title>
        <authorList>
            <person name="Yoshida Y."/>
            <person name="Koutsovoulos G."/>
            <person name="Laetsch D."/>
            <person name="Stevens L."/>
            <person name="Kumar S."/>
            <person name="Horikawa D."/>
            <person name="Ishino K."/>
            <person name="Komine S."/>
            <person name="Tomita M."/>
            <person name="Blaxter M."/>
            <person name="Arakawa K."/>
        </authorList>
    </citation>
    <scope>NUCLEOTIDE SEQUENCE [LARGE SCALE GENOMIC DNA]</scope>
    <source>
        <strain evidence="4">Z151</strain>
    </source>
</reference>
<accession>A0A9X6RKG1</accession>
<proteinExistence type="predicted"/>
<dbReference type="Proteomes" id="UP000192578">
    <property type="component" value="Unassembled WGS sequence"/>
</dbReference>
<gene>
    <name evidence="3" type="ORF">BV898_15390</name>
</gene>
<organism evidence="3 4">
    <name type="scientific">Hypsibius exemplaris</name>
    <name type="common">Freshwater tardigrade</name>
    <dbReference type="NCBI Taxonomy" id="2072580"/>
    <lineage>
        <taxon>Eukaryota</taxon>
        <taxon>Metazoa</taxon>
        <taxon>Ecdysozoa</taxon>
        <taxon>Tardigrada</taxon>
        <taxon>Eutardigrada</taxon>
        <taxon>Parachela</taxon>
        <taxon>Hypsibioidea</taxon>
        <taxon>Hypsibiidae</taxon>
        <taxon>Hypsibius</taxon>
    </lineage>
</organism>
<comment type="caution">
    <text evidence="3">The sequence shown here is derived from an EMBL/GenBank/DDBJ whole genome shotgun (WGS) entry which is preliminary data.</text>
</comment>
<protein>
    <submittedName>
        <fullName evidence="3">Uncharacterized protein</fullName>
    </submittedName>
</protein>
<feature type="region of interest" description="Disordered" evidence="1">
    <location>
        <begin position="47"/>
        <end position="67"/>
    </location>
</feature>
<evidence type="ECO:0000256" key="2">
    <source>
        <dbReference type="SAM" id="SignalP"/>
    </source>
</evidence>
<sequence>MAEFSWLLVALLLMTSLLLQCVRAEEVAPSLQQADGLLARVKRDRFDRERERRREERRRAERRRERERDRFDHFDRRRQFH</sequence>
<evidence type="ECO:0000313" key="3">
    <source>
        <dbReference type="EMBL" id="OWA50887.1"/>
    </source>
</evidence>
<dbReference type="AlphaFoldDB" id="A0A9X6RKG1"/>
<dbReference type="EMBL" id="MTYJ01000207">
    <property type="protein sequence ID" value="OWA50887.1"/>
    <property type="molecule type" value="Genomic_DNA"/>
</dbReference>
<keyword evidence="4" id="KW-1185">Reference proteome</keyword>
<evidence type="ECO:0000313" key="4">
    <source>
        <dbReference type="Proteomes" id="UP000192578"/>
    </source>
</evidence>